<sequence>MSRSDQADCGRLLRTACTNVIGFWQLLQDPDSQKLDPVKRMQYRAYIIGCALHLADLVVQHEDAMADLYPQDWEPDLTGSAREFRELAYAFDGDCQDELDEQALAFSQNVLCVFIH</sequence>
<accession>A0ABT0H4W3</accession>
<dbReference type="EMBL" id="JALNMJ010000043">
    <property type="protein sequence ID" value="MCK7616123.1"/>
    <property type="molecule type" value="Genomic_DNA"/>
</dbReference>
<dbReference type="Proteomes" id="UP001431221">
    <property type="component" value="Unassembled WGS sequence"/>
</dbReference>
<evidence type="ECO:0000313" key="1">
    <source>
        <dbReference type="EMBL" id="MCK7616123.1"/>
    </source>
</evidence>
<proteinExistence type="predicted"/>
<organism evidence="1 2">
    <name type="scientific">Roseibium sediminicola</name>
    <dbReference type="NCBI Taxonomy" id="2933272"/>
    <lineage>
        <taxon>Bacteria</taxon>
        <taxon>Pseudomonadati</taxon>
        <taxon>Pseudomonadota</taxon>
        <taxon>Alphaproteobacteria</taxon>
        <taxon>Hyphomicrobiales</taxon>
        <taxon>Stappiaceae</taxon>
        <taxon>Roseibium</taxon>
    </lineage>
</organism>
<protein>
    <submittedName>
        <fullName evidence="1">Uncharacterized protein</fullName>
    </submittedName>
</protein>
<comment type="caution">
    <text evidence="1">The sequence shown here is derived from an EMBL/GenBank/DDBJ whole genome shotgun (WGS) entry which is preliminary data.</text>
</comment>
<reference evidence="1" key="1">
    <citation type="submission" date="2022-04" db="EMBL/GenBank/DDBJ databases">
        <title>Roseibium sp. CAU 1639 isolated from mud.</title>
        <authorList>
            <person name="Kim W."/>
        </authorList>
    </citation>
    <scope>NUCLEOTIDE SEQUENCE</scope>
    <source>
        <strain evidence="1">CAU 1639</strain>
    </source>
</reference>
<gene>
    <name evidence="1" type="ORF">M0H32_28550</name>
</gene>
<keyword evidence="2" id="KW-1185">Reference proteome</keyword>
<name>A0ABT0H4W3_9HYPH</name>
<dbReference type="RefSeq" id="WP_248160103.1">
    <property type="nucleotide sequence ID" value="NZ_JALNMJ010000043.1"/>
</dbReference>
<evidence type="ECO:0000313" key="2">
    <source>
        <dbReference type="Proteomes" id="UP001431221"/>
    </source>
</evidence>